<comment type="caution">
    <text evidence="2">The sequence shown here is derived from an EMBL/GenBank/DDBJ whole genome shotgun (WGS) entry which is preliminary data.</text>
</comment>
<proteinExistence type="predicted"/>
<evidence type="ECO:0000313" key="3">
    <source>
        <dbReference type="Proteomes" id="UP001345827"/>
    </source>
</evidence>
<evidence type="ECO:0000313" key="2">
    <source>
        <dbReference type="EMBL" id="KAK5538519.1"/>
    </source>
</evidence>
<evidence type="ECO:0000256" key="1">
    <source>
        <dbReference type="SAM" id="MobiDB-lite"/>
    </source>
</evidence>
<organism evidence="2 3">
    <name type="scientific">Vermiconidia calcicola</name>
    <dbReference type="NCBI Taxonomy" id="1690605"/>
    <lineage>
        <taxon>Eukaryota</taxon>
        <taxon>Fungi</taxon>
        <taxon>Dikarya</taxon>
        <taxon>Ascomycota</taxon>
        <taxon>Pezizomycotina</taxon>
        <taxon>Dothideomycetes</taxon>
        <taxon>Dothideomycetidae</taxon>
        <taxon>Mycosphaerellales</taxon>
        <taxon>Extremaceae</taxon>
        <taxon>Vermiconidia</taxon>
    </lineage>
</organism>
<name>A0AAV9Q8N8_9PEZI</name>
<feature type="compositionally biased region" description="Basic and acidic residues" evidence="1">
    <location>
        <begin position="91"/>
        <end position="104"/>
    </location>
</feature>
<dbReference type="EMBL" id="JAXLQG010000006">
    <property type="protein sequence ID" value="KAK5538519.1"/>
    <property type="molecule type" value="Genomic_DNA"/>
</dbReference>
<feature type="region of interest" description="Disordered" evidence="1">
    <location>
        <begin position="74"/>
        <end position="143"/>
    </location>
</feature>
<accession>A0AAV9Q8N8</accession>
<feature type="compositionally biased region" description="Low complexity" evidence="1">
    <location>
        <begin position="118"/>
        <end position="138"/>
    </location>
</feature>
<keyword evidence="3" id="KW-1185">Reference proteome</keyword>
<sequence>MAGEANIVSYKLSQQEIQDVLADHNIDETDVDAIEALINDHKNDDIIKQADKYTQEVAEQRSSRLKWRTVDLTEPHRHVPSTPATLRTTRRRDVFVEKETETHSDSPVTTPTRRRAPAPKSKSTAAPKSKAESSSESSSLEESEVEGTTSFYSAWDRHINALRLKYATFISTFLTICERLHPHVIAAAEIDELPDATTACRGPARTGTDCAHWSIYVAEHCERGFRTKFVVQEVETTGTSRLDTKLQQQLQWYTNGSHSATAIHAYATTVQKYANSNSGTVDEAQYQVQGGLPASP</sequence>
<gene>
    <name evidence="2" type="ORF">LTR25_004061</name>
</gene>
<evidence type="ECO:0008006" key="4">
    <source>
        <dbReference type="Google" id="ProtNLM"/>
    </source>
</evidence>
<dbReference type="AlphaFoldDB" id="A0AAV9Q8N8"/>
<dbReference type="Proteomes" id="UP001345827">
    <property type="component" value="Unassembled WGS sequence"/>
</dbReference>
<protein>
    <recommendedName>
        <fullName evidence="4">Ubiquitin-like protease family profile domain-containing protein</fullName>
    </recommendedName>
</protein>
<reference evidence="2 3" key="1">
    <citation type="submission" date="2023-06" db="EMBL/GenBank/DDBJ databases">
        <title>Black Yeasts Isolated from many extreme environments.</title>
        <authorList>
            <person name="Coleine C."/>
            <person name="Stajich J.E."/>
            <person name="Selbmann L."/>
        </authorList>
    </citation>
    <scope>NUCLEOTIDE SEQUENCE [LARGE SCALE GENOMIC DNA]</scope>
    <source>
        <strain evidence="2 3">CCFEE 5887</strain>
    </source>
</reference>